<gene>
    <name evidence="2" type="ORF">Tsubulata_046427</name>
</gene>
<feature type="transmembrane region" description="Helical" evidence="1">
    <location>
        <begin position="135"/>
        <end position="160"/>
    </location>
</feature>
<dbReference type="Proteomes" id="UP001141552">
    <property type="component" value="Unassembled WGS sequence"/>
</dbReference>
<protein>
    <recommendedName>
        <fullName evidence="4">Transmembrane protein</fullName>
    </recommendedName>
</protein>
<dbReference type="PANTHER" id="PTHR33133">
    <property type="entry name" value="OS08G0107100 PROTEIN-RELATED"/>
    <property type="match status" value="1"/>
</dbReference>
<proteinExistence type="predicted"/>
<feature type="transmembrane region" description="Helical" evidence="1">
    <location>
        <begin position="31"/>
        <end position="56"/>
    </location>
</feature>
<feature type="transmembrane region" description="Helical" evidence="1">
    <location>
        <begin position="180"/>
        <end position="213"/>
    </location>
</feature>
<reference evidence="2" key="2">
    <citation type="journal article" date="2023" name="Plants (Basel)">
        <title>Annotation of the Turnera subulata (Passifloraceae) Draft Genome Reveals the S-Locus Evolved after the Divergence of Turneroideae from Passifloroideae in a Stepwise Manner.</title>
        <authorList>
            <person name="Henning P.M."/>
            <person name="Roalson E.H."/>
            <person name="Mir W."/>
            <person name="McCubbin A.G."/>
            <person name="Shore J.S."/>
        </authorList>
    </citation>
    <scope>NUCLEOTIDE SEQUENCE</scope>
    <source>
        <strain evidence="2">F60SS</strain>
    </source>
</reference>
<keyword evidence="1" id="KW-0812">Transmembrane</keyword>
<keyword evidence="1" id="KW-1133">Transmembrane helix</keyword>
<dbReference type="PANTHER" id="PTHR33133:SF7">
    <property type="entry name" value="F26K24.10 PROTEIN-RELATED"/>
    <property type="match status" value="1"/>
</dbReference>
<evidence type="ECO:0008006" key="4">
    <source>
        <dbReference type="Google" id="ProtNLM"/>
    </source>
</evidence>
<name>A0A9Q0JEY0_9ROSI</name>
<reference evidence="2" key="1">
    <citation type="submission" date="2022-02" db="EMBL/GenBank/DDBJ databases">
        <authorList>
            <person name="Henning P.M."/>
            <person name="McCubbin A.G."/>
            <person name="Shore J.S."/>
        </authorList>
    </citation>
    <scope>NUCLEOTIDE SEQUENCE</scope>
    <source>
        <strain evidence="2">F60SS</strain>
        <tissue evidence="2">Leaves</tissue>
    </source>
</reference>
<feature type="transmembrane region" description="Helical" evidence="1">
    <location>
        <begin position="265"/>
        <end position="295"/>
    </location>
</feature>
<sequence length="335" mass="36952">MSTPPPPPLQLDLCTVLSESKRIINAHSRHFLALSVLFLLPLSFSLTVFPTLQLLLLSHSSTLNSKIFVSLPPDGDDQSSPFPSTTTLLLSLSFSLFFLLFSLLATASITYSVFHGFYGRPVKLLSAVKSALSRFFPLLLTVLFLQIISIGVVFLFGSLYFLVVEAVQLAGFRLEPDSLFVAALTGVVTFVVALSLLYLQLVWCLAPVVVVVEGSWGMQPLKRSYYLMGGMRRVALHLLLFFGFFTGVLLWASSGFGSLIDGWDWAVVVQIVVTSALLVLLFLYSVAAHAVLYMYCKAARGELAWEIAEEFAREYVSLPFDDGKVPHLVSVAYYP</sequence>
<comment type="caution">
    <text evidence="2">The sequence shown here is derived from an EMBL/GenBank/DDBJ whole genome shotgun (WGS) entry which is preliminary data.</text>
</comment>
<dbReference type="OrthoDB" id="1934322at2759"/>
<dbReference type="EMBL" id="JAKUCV010003400">
    <property type="protein sequence ID" value="KAJ4839084.1"/>
    <property type="molecule type" value="Genomic_DNA"/>
</dbReference>
<organism evidence="2 3">
    <name type="scientific">Turnera subulata</name>
    <dbReference type="NCBI Taxonomy" id="218843"/>
    <lineage>
        <taxon>Eukaryota</taxon>
        <taxon>Viridiplantae</taxon>
        <taxon>Streptophyta</taxon>
        <taxon>Embryophyta</taxon>
        <taxon>Tracheophyta</taxon>
        <taxon>Spermatophyta</taxon>
        <taxon>Magnoliopsida</taxon>
        <taxon>eudicotyledons</taxon>
        <taxon>Gunneridae</taxon>
        <taxon>Pentapetalae</taxon>
        <taxon>rosids</taxon>
        <taxon>fabids</taxon>
        <taxon>Malpighiales</taxon>
        <taxon>Passifloraceae</taxon>
        <taxon>Turnera</taxon>
    </lineage>
</organism>
<dbReference type="AlphaFoldDB" id="A0A9Q0JEY0"/>
<evidence type="ECO:0000313" key="2">
    <source>
        <dbReference type="EMBL" id="KAJ4839084.1"/>
    </source>
</evidence>
<feature type="transmembrane region" description="Helical" evidence="1">
    <location>
        <begin position="88"/>
        <end position="114"/>
    </location>
</feature>
<evidence type="ECO:0000256" key="1">
    <source>
        <dbReference type="SAM" id="Phobius"/>
    </source>
</evidence>
<evidence type="ECO:0000313" key="3">
    <source>
        <dbReference type="Proteomes" id="UP001141552"/>
    </source>
</evidence>
<accession>A0A9Q0JEY0</accession>
<keyword evidence="1" id="KW-0472">Membrane</keyword>
<keyword evidence="3" id="KW-1185">Reference proteome</keyword>
<feature type="transmembrane region" description="Helical" evidence="1">
    <location>
        <begin position="234"/>
        <end position="253"/>
    </location>
</feature>